<accession>A0A2M3ZW98</accession>
<reference evidence="2" key="1">
    <citation type="submission" date="2018-01" db="EMBL/GenBank/DDBJ databases">
        <title>An insight into the sialome of Amazonian anophelines.</title>
        <authorList>
            <person name="Ribeiro J.M."/>
            <person name="Scarpassa V."/>
            <person name="Calvo E."/>
        </authorList>
    </citation>
    <scope>NUCLEOTIDE SEQUENCE</scope>
    <source>
        <tissue evidence="2">Salivary glands</tissue>
    </source>
</reference>
<dbReference type="AlphaFoldDB" id="A0A2M3ZW98"/>
<dbReference type="EMBL" id="GGFM01012040">
    <property type="protein sequence ID" value="MBW32791.1"/>
    <property type="molecule type" value="Transcribed_RNA"/>
</dbReference>
<proteinExistence type="predicted"/>
<sequence length="66" mass="7472">MSSKGIRVRARTRTLVCVCVCWPRITRAGAVLRSKILIEDDDEDAPRCGLGHTTHPQRKKTTEMLH</sequence>
<feature type="region of interest" description="Disordered" evidence="1">
    <location>
        <begin position="47"/>
        <end position="66"/>
    </location>
</feature>
<name>A0A2M3ZW98_9DIPT</name>
<evidence type="ECO:0000313" key="2">
    <source>
        <dbReference type="EMBL" id="MBW32791.1"/>
    </source>
</evidence>
<protein>
    <submittedName>
        <fullName evidence="2">Putative secreted peptide</fullName>
    </submittedName>
</protein>
<organism evidence="2">
    <name type="scientific">Anopheles braziliensis</name>
    <dbReference type="NCBI Taxonomy" id="58242"/>
    <lineage>
        <taxon>Eukaryota</taxon>
        <taxon>Metazoa</taxon>
        <taxon>Ecdysozoa</taxon>
        <taxon>Arthropoda</taxon>
        <taxon>Hexapoda</taxon>
        <taxon>Insecta</taxon>
        <taxon>Pterygota</taxon>
        <taxon>Neoptera</taxon>
        <taxon>Endopterygota</taxon>
        <taxon>Diptera</taxon>
        <taxon>Nematocera</taxon>
        <taxon>Culicoidea</taxon>
        <taxon>Culicidae</taxon>
        <taxon>Anophelinae</taxon>
        <taxon>Anopheles</taxon>
    </lineage>
</organism>
<evidence type="ECO:0000256" key="1">
    <source>
        <dbReference type="SAM" id="MobiDB-lite"/>
    </source>
</evidence>